<dbReference type="EMBL" id="LT630450">
    <property type="protein sequence ID" value="SFV72129.1"/>
    <property type="molecule type" value="Genomic_DNA"/>
</dbReference>
<dbReference type="Proteomes" id="UP000186323">
    <property type="component" value="Chromosome I"/>
</dbReference>
<keyword evidence="2" id="KW-1185">Reference proteome</keyword>
<proteinExistence type="predicted"/>
<name>A0A1K1LBP5_9BACT</name>
<dbReference type="KEGG" id="dpg:DESPIGER_0231"/>
<sequence length="58" mass="6140">MPAWNMIAGIAGRSGADLRLIRAGRGAELTRRSAVMFGGMVVDASFSASCHVFEKIPC</sequence>
<accession>A0A1K1LBP5</accession>
<evidence type="ECO:0000313" key="1">
    <source>
        <dbReference type="EMBL" id="SFV72129.1"/>
    </source>
</evidence>
<protein>
    <submittedName>
        <fullName evidence="1">Uncharacterized protein</fullName>
    </submittedName>
</protein>
<organism evidence="1 2">
    <name type="scientific">Desulfovibrio piger</name>
    <dbReference type="NCBI Taxonomy" id="901"/>
    <lineage>
        <taxon>Bacteria</taxon>
        <taxon>Pseudomonadati</taxon>
        <taxon>Thermodesulfobacteriota</taxon>
        <taxon>Desulfovibrionia</taxon>
        <taxon>Desulfovibrionales</taxon>
        <taxon>Desulfovibrionaceae</taxon>
        <taxon>Desulfovibrio</taxon>
    </lineage>
</organism>
<gene>
    <name evidence="1" type="ORF">DESPIGER_0231</name>
</gene>
<reference evidence="2" key="1">
    <citation type="submission" date="2016-10" db="EMBL/GenBank/DDBJ databases">
        <authorList>
            <person name="Wegmann U."/>
        </authorList>
    </citation>
    <scope>NUCLEOTIDE SEQUENCE [LARGE SCALE GENOMIC DNA]</scope>
</reference>
<dbReference type="AlphaFoldDB" id="A0A1K1LBP5"/>
<evidence type="ECO:0000313" key="2">
    <source>
        <dbReference type="Proteomes" id="UP000186323"/>
    </source>
</evidence>